<reference evidence="1 2" key="1">
    <citation type="submission" date="2018-08" db="EMBL/GenBank/DDBJ databases">
        <title>Actinomadura spongicola sp. nov., isolated from marine sponge Leucetta chagosensis.</title>
        <authorList>
            <person name="Li L."/>
            <person name="Lin H.W."/>
        </authorList>
    </citation>
    <scope>NUCLEOTIDE SEQUENCE [LARGE SCALE GENOMIC DNA]</scope>
    <source>
        <strain evidence="1 2">LHW52907</strain>
    </source>
</reference>
<evidence type="ECO:0000313" key="1">
    <source>
        <dbReference type="EMBL" id="RFS81328.1"/>
    </source>
</evidence>
<organism evidence="1 2">
    <name type="scientific">Actinomadura spongiicola</name>
    <dbReference type="NCBI Taxonomy" id="2303421"/>
    <lineage>
        <taxon>Bacteria</taxon>
        <taxon>Bacillati</taxon>
        <taxon>Actinomycetota</taxon>
        <taxon>Actinomycetes</taxon>
        <taxon>Streptosporangiales</taxon>
        <taxon>Thermomonosporaceae</taxon>
        <taxon>Actinomadura</taxon>
    </lineage>
</organism>
<dbReference type="OrthoDB" id="4312010at2"/>
<keyword evidence="2" id="KW-1185">Reference proteome</keyword>
<proteinExistence type="predicted"/>
<gene>
    <name evidence="1" type="ORF">D0T12_32330</name>
</gene>
<dbReference type="EMBL" id="QVNQ01000014">
    <property type="protein sequence ID" value="RFS81328.1"/>
    <property type="molecule type" value="Genomic_DNA"/>
</dbReference>
<evidence type="ECO:0000313" key="2">
    <source>
        <dbReference type="Proteomes" id="UP000262882"/>
    </source>
</evidence>
<dbReference type="Proteomes" id="UP000262882">
    <property type="component" value="Unassembled WGS sequence"/>
</dbReference>
<name>A0A372G7G0_9ACTN</name>
<protein>
    <recommendedName>
        <fullName evidence="3">TauD/TfdA-like domain-containing protein</fullName>
    </recommendedName>
</protein>
<sequence>MTGLRRGFGVNLLADSCTQDRVEISSGVRPLDGAASQPAAPGAVVARDDWRPLRPDEAAVLFPTEPVGLASSVSVTDFGEDMVKEAHERLLPGVGAGADTDHDQQAALREFQEKTLGLLYERQGLVPESLGAVDVVVHRPDQLSTGFNEGLNGYMGLHIDSHQRLPFAQCAGAMTLCSINVGFTDRYLNFVNLPVRSLLAMLAERGEPVPESSIALKDTFFRLFPEYPVLRVRLAPGQAYLCNTQNTIHDGATNDQGLPDVSLLTINGLPDSVPRRAAALA</sequence>
<accession>A0A372G7G0</accession>
<dbReference type="RefSeq" id="WP_117404567.1">
    <property type="nucleotide sequence ID" value="NZ_QVNQ01000014.1"/>
</dbReference>
<dbReference type="AlphaFoldDB" id="A0A372G7G0"/>
<evidence type="ECO:0008006" key="3">
    <source>
        <dbReference type="Google" id="ProtNLM"/>
    </source>
</evidence>
<comment type="caution">
    <text evidence="1">The sequence shown here is derived from an EMBL/GenBank/DDBJ whole genome shotgun (WGS) entry which is preliminary data.</text>
</comment>